<proteinExistence type="predicted"/>
<evidence type="ECO:0000313" key="2">
    <source>
        <dbReference type="Proteomes" id="UP001497444"/>
    </source>
</evidence>
<reference evidence="1" key="1">
    <citation type="submission" date="2024-02" db="EMBL/GenBank/DDBJ databases">
        <authorList>
            <consortium name="ELIXIR-Norway"/>
            <consortium name="Elixir Norway"/>
        </authorList>
    </citation>
    <scope>NUCLEOTIDE SEQUENCE</scope>
</reference>
<sequence length="115" mass="12263">MHQGRIRFDLHVLVATDEDVSSLPVTPEASIISFPPNLITGETGLSSLPPSSSLSLHFVHLVGDNFPRAVGFVGIVEEALSPTNSSSSSSHHGAAIAKTLIILLLLIMEQRLQRA</sequence>
<accession>A0ABP0X4J3</accession>
<protein>
    <submittedName>
        <fullName evidence="1">Uncharacterized protein</fullName>
    </submittedName>
</protein>
<keyword evidence="2" id="KW-1185">Reference proteome</keyword>
<dbReference type="Proteomes" id="UP001497444">
    <property type="component" value="Chromosome 5"/>
</dbReference>
<organism evidence="1 2">
    <name type="scientific">Sphagnum jensenii</name>
    <dbReference type="NCBI Taxonomy" id="128206"/>
    <lineage>
        <taxon>Eukaryota</taxon>
        <taxon>Viridiplantae</taxon>
        <taxon>Streptophyta</taxon>
        <taxon>Embryophyta</taxon>
        <taxon>Bryophyta</taxon>
        <taxon>Sphagnophytina</taxon>
        <taxon>Sphagnopsida</taxon>
        <taxon>Sphagnales</taxon>
        <taxon>Sphagnaceae</taxon>
        <taxon>Sphagnum</taxon>
    </lineage>
</organism>
<dbReference type="EMBL" id="OZ020100">
    <property type="protein sequence ID" value="CAK9273479.1"/>
    <property type="molecule type" value="Genomic_DNA"/>
</dbReference>
<evidence type="ECO:0000313" key="1">
    <source>
        <dbReference type="EMBL" id="CAK9273479.1"/>
    </source>
</evidence>
<gene>
    <name evidence="1" type="ORF">CSSPJE1EN1_LOCUS18957</name>
</gene>
<name>A0ABP0X4J3_9BRYO</name>